<sequence>MINVLVMSQCSPFDDLNIRDALDMTLIFAAVDQNVSWLFSGPAVLALKKHQQPNDIGLKDFFKNIKTLEIYDVENIYVCEKSLLDYGLNKHDLLIEAKALNFSQQQTLIKAQQHVVNL</sequence>
<accession>A0A0F9VVY9</accession>
<dbReference type="EMBL" id="LAZR01000416">
    <property type="protein sequence ID" value="KKN69888.1"/>
    <property type="molecule type" value="Genomic_DNA"/>
</dbReference>
<dbReference type="NCBIfam" id="TIGR03010">
    <property type="entry name" value="sulf_tusC_dsrF"/>
    <property type="match status" value="1"/>
</dbReference>
<name>A0A0F9VVY9_9ZZZZ</name>
<evidence type="ECO:0000313" key="2">
    <source>
        <dbReference type="EMBL" id="KKN69888.1"/>
    </source>
</evidence>
<reference evidence="2" key="1">
    <citation type="journal article" date="2015" name="Nature">
        <title>Complex archaea that bridge the gap between prokaryotes and eukaryotes.</title>
        <authorList>
            <person name="Spang A."/>
            <person name="Saw J.H."/>
            <person name="Jorgensen S.L."/>
            <person name="Zaremba-Niedzwiedzka K."/>
            <person name="Martijn J."/>
            <person name="Lind A.E."/>
            <person name="van Eijk R."/>
            <person name="Schleper C."/>
            <person name="Guy L."/>
            <person name="Ettema T.J."/>
        </authorList>
    </citation>
    <scope>NUCLEOTIDE SEQUENCE</scope>
</reference>
<dbReference type="InterPro" id="IPR027396">
    <property type="entry name" value="DsrEFH-like"/>
</dbReference>
<comment type="caution">
    <text evidence="2">The sequence shown here is derived from an EMBL/GenBank/DDBJ whole genome shotgun (WGS) entry which is preliminary data.</text>
</comment>
<gene>
    <name evidence="2" type="ORF">LCGC14_0436260</name>
</gene>
<comment type="similarity">
    <text evidence="1">Belongs to the DsrF/TusC family.</text>
</comment>
<dbReference type="InterPro" id="IPR017462">
    <property type="entry name" value="Sulphur_relay_TusC/DsrF"/>
</dbReference>
<dbReference type="NCBIfam" id="NF001238">
    <property type="entry name" value="PRK00211.1"/>
    <property type="match status" value="1"/>
</dbReference>
<organism evidence="2">
    <name type="scientific">marine sediment metagenome</name>
    <dbReference type="NCBI Taxonomy" id="412755"/>
    <lineage>
        <taxon>unclassified sequences</taxon>
        <taxon>metagenomes</taxon>
        <taxon>ecological metagenomes</taxon>
    </lineage>
</organism>
<dbReference type="SUPFAM" id="SSF75169">
    <property type="entry name" value="DsrEFH-like"/>
    <property type="match status" value="1"/>
</dbReference>
<dbReference type="PANTHER" id="PTHR38780">
    <property type="entry name" value="PROTEIN TUSC"/>
    <property type="match status" value="1"/>
</dbReference>
<dbReference type="AlphaFoldDB" id="A0A0F9VVY9"/>
<dbReference type="Pfam" id="PF02635">
    <property type="entry name" value="DsrE"/>
    <property type="match status" value="1"/>
</dbReference>
<evidence type="ECO:0000256" key="1">
    <source>
        <dbReference type="ARBA" id="ARBA00005996"/>
    </source>
</evidence>
<dbReference type="PANTHER" id="PTHR38780:SF1">
    <property type="entry name" value="PROTEIN TUSC"/>
    <property type="match status" value="1"/>
</dbReference>
<proteinExistence type="inferred from homology"/>
<dbReference type="InterPro" id="IPR003787">
    <property type="entry name" value="Sulphur_relay_DsrE/F-like"/>
</dbReference>
<dbReference type="Gene3D" id="3.40.1260.10">
    <property type="entry name" value="DsrEFH-like"/>
    <property type="match status" value="1"/>
</dbReference>
<protein>
    <submittedName>
        <fullName evidence="2">Uncharacterized protein</fullName>
    </submittedName>
</protein>